<dbReference type="InterPro" id="IPR001660">
    <property type="entry name" value="SAM"/>
</dbReference>
<evidence type="ECO:0000313" key="7">
    <source>
        <dbReference type="Proteomes" id="UP001318040"/>
    </source>
</evidence>
<dbReference type="RefSeq" id="XP_032829027.1">
    <property type="nucleotide sequence ID" value="XM_032973136.1"/>
</dbReference>
<feature type="domain" description="Ras-GEF" evidence="5">
    <location>
        <begin position="638"/>
        <end position="884"/>
    </location>
</feature>
<evidence type="ECO:0000256" key="1">
    <source>
        <dbReference type="PROSITE-ProRule" id="PRU00168"/>
    </source>
</evidence>
<dbReference type="PROSITE" id="PS50105">
    <property type="entry name" value="SAM_DOMAIN"/>
    <property type="match status" value="1"/>
</dbReference>
<reference evidence="8" key="1">
    <citation type="submission" date="2025-08" db="UniProtKB">
        <authorList>
            <consortium name="RefSeq"/>
        </authorList>
    </citation>
    <scope>IDENTIFICATION</scope>
    <source>
        <tissue evidence="8">Sperm</tissue>
    </source>
</reference>
<keyword evidence="7" id="KW-1185">Reference proteome</keyword>
<dbReference type="InterPro" id="IPR013761">
    <property type="entry name" value="SAM/pointed_sf"/>
</dbReference>
<dbReference type="Gene3D" id="1.10.840.10">
    <property type="entry name" value="Ras guanine-nucleotide exchange factors catalytic domain"/>
    <property type="match status" value="1"/>
</dbReference>
<protein>
    <submittedName>
        <fullName evidence="8">Breast cancer anti-estrogen resistance protein 3-like isoform X1</fullName>
    </submittedName>
</protein>
<dbReference type="InterPro" id="IPR023578">
    <property type="entry name" value="Ras_GEF_dom_sf"/>
</dbReference>
<keyword evidence="2" id="KW-0727">SH2 domain</keyword>
<evidence type="ECO:0000313" key="8">
    <source>
        <dbReference type="RefSeq" id="XP_032829027.1"/>
    </source>
</evidence>
<feature type="region of interest" description="Disordered" evidence="3">
    <location>
        <begin position="257"/>
        <end position="276"/>
    </location>
</feature>
<dbReference type="Gene3D" id="1.10.150.50">
    <property type="entry name" value="Transcription Factor, Ets-1"/>
    <property type="match status" value="1"/>
</dbReference>
<dbReference type="PROSITE" id="PS50001">
    <property type="entry name" value="SH2"/>
    <property type="match status" value="1"/>
</dbReference>
<dbReference type="AlphaFoldDB" id="A0AAJ7XCE3"/>
<dbReference type="SUPFAM" id="SSF47769">
    <property type="entry name" value="SAM/Pointed domain"/>
    <property type="match status" value="1"/>
</dbReference>
<dbReference type="GO" id="GO:0005085">
    <property type="term" value="F:guanyl-nucleotide exchange factor activity"/>
    <property type="evidence" value="ECO:0007669"/>
    <property type="project" value="UniProtKB-KW"/>
</dbReference>
<dbReference type="SMART" id="SM00252">
    <property type="entry name" value="SH2"/>
    <property type="match status" value="1"/>
</dbReference>
<accession>A0AAJ7XCE3</accession>
<sequence length="944" mass="101733">MRHLPTSWWLQQLGLPEYSPALEPHFAHVEDLLHLSEAQLRDLGVRNAAHRAHIMSSIRCLRAQVQRRDHLKPRAMQSVGGPAMLSRQTSLGSAGDLIVGRNHHCHPQQLASVRAAQAYPTTLHGTLPRKRPVGRAASCGVEQERSQPWLRQNHSSLMHKSEGYADCVKIPHAPGTAAEWGADRLKRELESELKLESEDVRSHAWYHGAIPRQVAESQLERDGDFLLRDSLSGAGGLVLSCRWAERPLHFRVERRTPTAAAAAQQRASGDGHHRRSLGDSYAIQPGGDGFGSVPALVRFYVGNRQPVAPGQPGPGGFGPVCIARPVNRAVPLAYLAAVHRDAARLAELAAHGGAGSGGGSNNNNNSCGFDSFYRQERPERHAGCAGNHGAGGAGGCCCGDGGGGGCDGGGVRGHQGSSKRHHLADASYRNGMVFDWTQDGRGSEPHAQGQTLPGYGTGADIWRDGLRRTPTWSPKGLRSAQPSARADPSWTSPLPPPANGPLGAVPGFGKHAEERLAGDSEPYHSLISPHKVSEALARDVAALRLESDVNAAAAAAAAAKQSLLPPPPPPAGPAREASAAGGGDAGAAAASAEFRRPAVETESAFRPLEFASLLLPPENKPLETGVLRRAKELQGECDVRTAARCIMLLDCEVARITGVTEELVLKMGVRSGLELLTLPHGRRLREDVIERFHALAIGLAVDVLGCTGCLEERAELLHRYVQLALELRGPLADLYGFSAVMHALMLPQVSRLERTWEVLRRAHTQSAVAFEKELKPFLLALQQGKVRVDARDTSVPHLLPLVSLLEEPMLPAEPSAAGPVWSPQPAERTGSGGDWEREWARGAAAGEAWEQPGDAGMEAVVAHLQAGREMARDAALYSANAERRLRGFSVDPATLETFRTEFHLRLYWGSRGCRAERHERLHKFHHILSALSARLESPQRHSEL</sequence>
<dbReference type="Proteomes" id="UP001318040">
    <property type="component" value="Chromosome 50"/>
</dbReference>
<dbReference type="Pfam" id="PF00536">
    <property type="entry name" value="SAM_1"/>
    <property type="match status" value="1"/>
</dbReference>
<feature type="domain" description="SH2" evidence="4">
    <location>
        <begin position="205"/>
        <end position="326"/>
    </location>
</feature>
<dbReference type="CDD" id="cd09487">
    <property type="entry name" value="SAM_superfamily"/>
    <property type="match status" value="1"/>
</dbReference>
<evidence type="ECO:0000259" key="4">
    <source>
        <dbReference type="PROSITE" id="PS50001"/>
    </source>
</evidence>
<dbReference type="Gene3D" id="3.30.505.10">
    <property type="entry name" value="SH2 domain"/>
    <property type="match status" value="1"/>
</dbReference>
<feature type="compositionally biased region" description="Low complexity" evidence="3">
    <location>
        <begin position="257"/>
        <end position="267"/>
    </location>
</feature>
<evidence type="ECO:0000256" key="2">
    <source>
        <dbReference type="PROSITE-ProRule" id="PRU00191"/>
    </source>
</evidence>
<dbReference type="InterPro" id="IPR036860">
    <property type="entry name" value="SH2_dom_sf"/>
</dbReference>
<dbReference type="PANTHER" id="PTHR14247:SF8">
    <property type="entry name" value="RAS-GEF DOMAIN-CONTAINING PROTEIN"/>
    <property type="match status" value="1"/>
</dbReference>
<dbReference type="KEGG" id="pmrn:116953192"/>
<dbReference type="FunFam" id="3.30.505.10:FF:000013">
    <property type="entry name" value="SH2 domain-containing protein 3C isoform X1"/>
    <property type="match status" value="1"/>
</dbReference>
<name>A0AAJ7XCE3_PETMA</name>
<dbReference type="Pfam" id="PF00617">
    <property type="entry name" value="RasGEF"/>
    <property type="match status" value="1"/>
</dbReference>
<evidence type="ECO:0000256" key="3">
    <source>
        <dbReference type="SAM" id="MobiDB-lite"/>
    </source>
</evidence>
<feature type="domain" description="SAM" evidence="6">
    <location>
        <begin position="9"/>
        <end position="64"/>
    </location>
</feature>
<dbReference type="GO" id="GO:0007264">
    <property type="term" value="P:small GTPase-mediated signal transduction"/>
    <property type="evidence" value="ECO:0007669"/>
    <property type="project" value="InterPro"/>
</dbReference>
<dbReference type="PROSITE" id="PS50009">
    <property type="entry name" value="RASGEF_CAT"/>
    <property type="match status" value="1"/>
</dbReference>
<dbReference type="InterPro" id="IPR001895">
    <property type="entry name" value="RASGEF_cat_dom"/>
</dbReference>
<dbReference type="PANTHER" id="PTHR14247">
    <property type="entry name" value="BREAST CANCER ANTI-ESTROGEN RESISTANCE PROTEIN 3 HOMOLOG-LIKE PROTEIN"/>
    <property type="match status" value="1"/>
</dbReference>
<feature type="region of interest" description="Disordered" evidence="3">
    <location>
        <begin position="815"/>
        <end position="834"/>
    </location>
</feature>
<dbReference type="InterPro" id="IPR000980">
    <property type="entry name" value="SH2"/>
</dbReference>
<organism evidence="7 8">
    <name type="scientific">Petromyzon marinus</name>
    <name type="common">Sea lamprey</name>
    <dbReference type="NCBI Taxonomy" id="7757"/>
    <lineage>
        <taxon>Eukaryota</taxon>
        <taxon>Metazoa</taxon>
        <taxon>Chordata</taxon>
        <taxon>Craniata</taxon>
        <taxon>Vertebrata</taxon>
        <taxon>Cyclostomata</taxon>
        <taxon>Hyperoartia</taxon>
        <taxon>Petromyzontiformes</taxon>
        <taxon>Petromyzontidae</taxon>
        <taxon>Petromyzon</taxon>
    </lineage>
</organism>
<evidence type="ECO:0000259" key="6">
    <source>
        <dbReference type="PROSITE" id="PS50105"/>
    </source>
</evidence>
<dbReference type="SMART" id="SM00147">
    <property type="entry name" value="RasGEF"/>
    <property type="match status" value="1"/>
</dbReference>
<keyword evidence="1" id="KW-0344">Guanine-nucleotide releasing factor</keyword>
<feature type="region of interest" description="Disordered" evidence="3">
    <location>
        <begin position="560"/>
        <end position="593"/>
    </location>
</feature>
<evidence type="ECO:0000259" key="5">
    <source>
        <dbReference type="PROSITE" id="PS50009"/>
    </source>
</evidence>
<feature type="region of interest" description="Disordered" evidence="3">
    <location>
        <begin position="439"/>
        <end position="509"/>
    </location>
</feature>
<dbReference type="SUPFAM" id="SSF48366">
    <property type="entry name" value="Ras GEF"/>
    <property type="match status" value="1"/>
</dbReference>
<dbReference type="InterPro" id="IPR036964">
    <property type="entry name" value="RASGEF_cat_dom_sf"/>
</dbReference>
<gene>
    <name evidence="8" type="primary">LOC116953192</name>
</gene>
<dbReference type="Pfam" id="PF00017">
    <property type="entry name" value="SH2"/>
    <property type="match status" value="1"/>
</dbReference>
<dbReference type="SMART" id="SM00454">
    <property type="entry name" value="SAM"/>
    <property type="match status" value="1"/>
</dbReference>
<dbReference type="InterPro" id="IPR051853">
    <property type="entry name" value="SH2-Ras-GEF_adapter"/>
</dbReference>
<proteinExistence type="predicted"/>
<dbReference type="SUPFAM" id="SSF55550">
    <property type="entry name" value="SH2 domain"/>
    <property type="match status" value="1"/>
</dbReference>